<evidence type="ECO:0000313" key="1">
    <source>
        <dbReference type="EMBL" id="OAY66724.1"/>
    </source>
</evidence>
<sequence>MAALMFGVAESTSRNWNFEQIEVIKLGFQLKEIGKIRSEAAIASLHPSGVAPVPWRASPPTAVASVRRRLGAPPLPLLHPAAS</sequence>
<organism evidence="1 2">
    <name type="scientific">Ananas comosus</name>
    <name type="common">Pineapple</name>
    <name type="synonym">Ananas ananas</name>
    <dbReference type="NCBI Taxonomy" id="4615"/>
    <lineage>
        <taxon>Eukaryota</taxon>
        <taxon>Viridiplantae</taxon>
        <taxon>Streptophyta</taxon>
        <taxon>Embryophyta</taxon>
        <taxon>Tracheophyta</taxon>
        <taxon>Spermatophyta</taxon>
        <taxon>Magnoliopsida</taxon>
        <taxon>Liliopsida</taxon>
        <taxon>Poales</taxon>
        <taxon>Bromeliaceae</taxon>
        <taxon>Bromelioideae</taxon>
        <taxon>Ananas</taxon>
    </lineage>
</organism>
<dbReference type="EMBL" id="LSRQ01005998">
    <property type="protein sequence ID" value="OAY66724.1"/>
    <property type="molecule type" value="Genomic_DNA"/>
</dbReference>
<gene>
    <name evidence="1" type="ORF">ACMD2_20954</name>
</gene>
<accession>A0A199UPP7</accession>
<protein>
    <submittedName>
        <fullName evidence="1">Uncharacterized protein</fullName>
    </submittedName>
</protein>
<dbReference type="AlphaFoldDB" id="A0A199UPP7"/>
<name>A0A199UPP7_ANACO</name>
<dbReference type="Proteomes" id="UP000092600">
    <property type="component" value="Unassembled WGS sequence"/>
</dbReference>
<comment type="caution">
    <text evidence="1">The sequence shown here is derived from an EMBL/GenBank/DDBJ whole genome shotgun (WGS) entry which is preliminary data.</text>
</comment>
<proteinExistence type="predicted"/>
<reference evidence="1 2" key="1">
    <citation type="journal article" date="2016" name="DNA Res.">
        <title>The draft genome of MD-2 pineapple using hybrid error correction of long reads.</title>
        <authorList>
            <person name="Redwan R.M."/>
            <person name="Saidin A."/>
            <person name="Kumar S.V."/>
        </authorList>
    </citation>
    <scope>NUCLEOTIDE SEQUENCE [LARGE SCALE GENOMIC DNA]</scope>
    <source>
        <strain evidence="2">cv. MD2</strain>
        <tissue evidence="1">Leaf</tissue>
    </source>
</reference>
<evidence type="ECO:0000313" key="2">
    <source>
        <dbReference type="Proteomes" id="UP000092600"/>
    </source>
</evidence>